<keyword evidence="3" id="KW-1185">Reference proteome</keyword>
<dbReference type="EMBL" id="CP082237">
    <property type="protein sequence ID" value="QZT34749.1"/>
    <property type="molecule type" value="Genomic_DNA"/>
</dbReference>
<reference evidence="2 3" key="1">
    <citation type="journal article" date="2020" name="Extremophiles">
        <title>Genomic analysis of Caldalkalibacillus thermarum TA2.A1 reveals aerobic alkaliphilic metabolism and evolutionary hallmarks linking alkaliphilic bacteria and plant life.</title>
        <authorList>
            <person name="de Jong S.I."/>
            <person name="van den Broek M.A."/>
            <person name="Merkel A.Y."/>
            <person name="de la Torre Cortes P."/>
            <person name="Kalamorz F."/>
            <person name="Cook G.M."/>
            <person name="van Loosdrecht M.C.M."/>
            <person name="McMillan D.G.G."/>
        </authorList>
    </citation>
    <scope>NUCLEOTIDE SEQUENCE [LARGE SCALE GENOMIC DNA]</scope>
    <source>
        <strain evidence="2 3">TA2.A1</strain>
    </source>
</reference>
<dbReference type="AlphaFoldDB" id="A0A8X8LBP5"/>
<evidence type="ECO:0000259" key="1">
    <source>
        <dbReference type="Pfam" id="PF01610"/>
    </source>
</evidence>
<evidence type="ECO:0000313" key="3">
    <source>
        <dbReference type="Proteomes" id="UP000825179"/>
    </source>
</evidence>
<dbReference type="KEGG" id="cthu:HUR95_05510"/>
<name>A0A8X8LBP5_CALTT</name>
<organism evidence="2 3">
    <name type="scientific">Caldalkalibacillus thermarum (strain TA2.A1)</name>
    <dbReference type="NCBI Taxonomy" id="986075"/>
    <lineage>
        <taxon>Bacteria</taxon>
        <taxon>Bacillati</taxon>
        <taxon>Bacillota</taxon>
        <taxon>Bacilli</taxon>
        <taxon>Bacillales</taxon>
        <taxon>Bacillaceae</taxon>
        <taxon>Caldalkalibacillus</taxon>
    </lineage>
</organism>
<dbReference type="Proteomes" id="UP000825179">
    <property type="component" value="Chromosome"/>
</dbReference>
<evidence type="ECO:0000313" key="2">
    <source>
        <dbReference type="EMBL" id="QZT34749.1"/>
    </source>
</evidence>
<feature type="domain" description="Transposase IS204/IS1001/IS1096/IS1165 DDE" evidence="1">
    <location>
        <begin position="2"/>
        <end position="41"/>
    </location>
</feature>
<sequence length="124" mass="14152">MKNEQNLTPKQREQLIKLKDTSLKTARAYKIKLALQDFWTYPAILADISTIGTAGLFVHNLNPSKRSLVPLRDIRMASFDGFKRKSQMAFLKALTVSFKHQNVKQGAIEQPKTSSAWFTQRLIS</sequence>
<proteinExistence type="predicted"/>
<accession>A0A8X8LBP5</accession>
<dbReference type="InterPro" id="IPR002560">
    <property type="entry name" value="Transposase_DDE"/>
</dbReference>
<protein>
    <submittedName>
        <fullName evidence="2">Transposase</fullName>
    </submittedName>
</protein>
<dbReference type="Pfam" id="PF01610">
    <property type="entry name" value="DDE_Tnp_ISL3"/>
    <property type="match status" value="1"/>
</dbReference>
<gene>
    <name evidence="2" type="ORF">HUR95_05510</name>
</gene>